<dbReference type="Gene3D" id="3.30.460.10">
    <property type="entry name" value="Beta Polymerase, domain 2"/>
    <property type="match status" value="1"/>
</dbReference>
<dbReference type="CDD" id="cd05399">
    <property type="entry name" value="NT_Rel-Spo_like"/>
    <property type="match status" value="1"/>
</dbReference>
<keyword evidence="1" id="KW-0694">RNA-binding</keyword>
<dbReference type="PROSITE" id="PS50889">
    <property type="entry name" value="S4"/>
    <property type="match status" value="1"/>
</dbReference>
<dbReference type="AlphaFoldDB" id="A0A3D1JKY0"/>
<dbReference type="SUPFAM" id="SSF55021">
    <property type="entry name" value="ACT-like"/>
    <property type="match status" value="1"/>
</dbReference>
<dbReference type="GO" id="GO:0003723">
    <property type="term" value="F:RNA binding"/>
    <property type="evidence" value="ECO:0007669"/>
    <property type="project" value="UniProtKB-KW"/>
</dbReference>
<dbReference type="PANTHER" id="PTHR21262">
    <property type="entry name" value="GUANOSINE-3',5'-BIS DIPHOSPHATE 3'-PYROPHOSPHOHYDROLASE"/>
    <property type="match status" value="1"/>
</dbReference>
<dbReference type="GO" id="GO:0015969">
    <property type="term" value="P:guanosine tetraphosphate metabolic process"/>
    <property type="evidence" value="ECO:0007669"/>
    <property type="project" value="InterPro"/>
</dbReference>
<dbReference type="InterPro" id="IPR012676">
    <property type="entry name" value="TGS-like"/>
</dbReference>
<dbReference type="SUPFAM" id="SSF81271">
    <property type="entry name" value="TGS-like"/>
    <property type="match status" value="1"/>
</dbReference>
<evidence type="ECO:0000313" key="3">
    <source>
        <dbReference type="EMBL" id="HCE18418.1"/>
    </source>
</evidence>
<dbReference type="InterPro" id="IPR002912">
    <property type="entry name" value="ACT_dom"/>
</dbReference>
<dbReference type="Gene3D" id="3.10.20.30">
    <property type="match status" value="1"/>
</dbReference>
<dbReference type="Pfam" id="PF02824">
    <property type="entry name" value="TGS"/>
    <property type="match status" value="1"/>
</dbReference>
<dbReference type="Gene3D" id="3.30.70.260">
    <property type="match status" value="1"/>
</dbReference>
<evidence type="ECO:0000313" key="4">
    <source>
        <dbReference type="Proteomes" id="UP000264141"/>
    </source>
</evidence>
<dbReference type="GO" id="GO:0005886">
    <property type="term" value="C:plasma membrane"/>
    <property type="evidence" value="ECO:0007669"/>
    <property type="project" value="TreeGrafter"/>
</dbReference>
<dbReference type="InterPro" id="IPR043519">
    <property type="entry name" value="NT_sf"/>
</dbReference>
<dbReference type="Pfam" id="PF13328">
    <property type="entry name" value="HD_4"/>
    <property type="match status" value="1"/>
</dbReference>
<dbReference type="OrthoDB" id="9802385at2"/>
<dbReference type="InterPro" id="IPR007685">
    <property type="entry name" value="RelA_SpoT"/>
</dbReference>
<dbReference type="InterPro" id="IPR004095">
    <property type="entry name" value="TGS"/>
</dbReference>
<feature type="domain" description="ACT" evidence="2">
    <location>
        <begin position="545"/>
        <end position="618"/>
    </location>
</feature>
<evidence type="ECO:0000259" key="2">
    <source>
        <dbReference type="PROSITE" id="PS51671"/>
    </source>
</evidence>
<dbReference type="Gene3D" id="1.10.3210.10">
    <property type="entry name" value="Hypothetical protein af1432"/>
    <property type="match status" value="1"/>
</dbReference>
<dbReference type="PANTHER" id="PTHR21262:SF31">
    <property type="entry name" value="GTP PYROPHOSPHOKINASE"/>
    <property type="match status" value="1"/>
</dbReference>
<protein>
    <submittedName>
        <fullName evidence="3">HD domain-containing protein</fullName>
    </submittedName>
</protein>
<sequence length="618" mass="69168">MVHIQTIHEMRPNLADDIMPGKFVPRTPAIAEAYAWGRELHAGQKRLSGEPYFETHCAWVGAFLDRLVGNEAWTIAGLLHDSVEDSGESLDRIRQKFPGPLGEEVAHIVDGVTKLSNPRDGRSRELETLRKIAMFRDPGVFLVKLADKSHNLLTLQHMPPAKRVQKATEAIRAYGKLAGILNCYQWRCWLEDLAFPYAEPETFADVHARIDADPRLQLSFIEPFMEQLAHLMEKAGIEGSVSIFVKGYWQTWQKLRRMARARKAPLNNFAHVNDLISFRLVVDNNSRTACYELLGAVNTFFGPYLDNDRFDDFIAYPQNGYRAIQVTIWLPDYGAVEVAIATREMEGENMWGVIDCIRHHRDTSHYRPIEILTPSGGARFLREGSTVLDAVASIQQEFLLDKISAVKVNGNLARLSDRVSPGDVVEVVTSGKRLTPSEEWLSFCNESTARLLRVVLAIEALRKSADQGRQRVRGMLAEAGILALEDVQTLEADRVDTLLELLGCASLEDLYAAVGGGAIRVEDLRQALIQAGITRENLHWTTVNLVAPQEDNRPGVLSRLAGIVSRHGGNILRSVNNTLPDGGFSLRLVITSLDETHKAALERSFRRSNIAFRLLEIV</sequence>
<dbReference type="InterPro" id="IPR003607">
    <property type="entry name" value="HD/PDEase_dom"/>
</dbReference>
<dbReference type="InterPro" id="IPR045865">
    <property type="entry name" value="ACT-like_dom_sf"/>
</dbReference>
<dbReference type="SMART" id="SM00471">
    <property type="entry name" value="HDc"/>
    <property type="match status" value="1"/>
</dbReference>
<dbReference type="SUPFAM" id="SSF109604">
    <property type="entry name" value="HD-domain/PDEase-like"/>
    <property type="match status" value="1"/>
</dbReference>
<dbReference type="InterPro" id="IPR012675">
    <property type="entry name" value="Beta-grasp_dom_sf"/>
</dbReference>
<organism evidence="3 4">
    <name type="scientific">Anaerolinea thermolimosa</name>
    <dbReference type="NCBI Taxonomy" id="229919"/>
    <lineage>
        <taxon>Bacteria</taxon>
        <taxon>Bacillati</taxon>
        <taxon>Chloroflexota</taxon>
        <taxon>Anaerolineae</taxon>
        <taxon>Anaerolineales</taxon>
        <taxon>Anaerolineaceae</taxon>
        <taxon>Anaerolinea</taxon>
    </lineage>
</organism>
<dbReference type="Proteomes" id="UP000264141">
    <property type="component" value="Unassembled WGS sequence"/>
</dbReference>
<reference evidence="3 4" key="1">
    <citation type="journal article" date="2018" name="Nat. Biotechnol.">
        <title>A standardized bacterial taxonomy based on genome phylogeny substantially revises the tree of life.</title>
        <authorList>
            <person name="Parks D.H."/>
            <person name="Chuvochina M."/>
            <person name="Waite D.W."/>
            <person name="Rinke C."/>
            <person name="Skarshewski A."/>
            <person name="Chaumeil P.A."/>
            <person name="Hugenholtz P."/>
        </authorList>
    </citation>
    <scope>NUCLEOTIDE SEQUENCE [LARGE SCALE GENOMIC DNA]</scope>
    <source>
        <strain evidence="3">UBA8781</strain>
    </source>
</reference>
<evidence type="ECO:0000256" key="1">
    <source>
        <dbReference type="PROSITE-ProRule" id="PRU00182"/>
    </source>
</evidence>
<dbReference type="SMART" id="SM00954">
    <property type="entry name" value="RelA_SpoT"/>
    <property type="match status" value="1"/>
</dbReference>
<name>A0A3D1JKY0_9CHLR</name>
<dbReference type="Pfam" id="PF04607">
    <property type="entry name" value="RelA_SpoT"/>
    <property type="match status" value="1"/>
</dbReference>
<dbReference type="EMBL" id="DPBP01000042">
    <property type="protein sequence ID" value="HCE18418.1"/>
    <property type="molecule type" value="Genomic_DNA"/>
</dbReference>
<dbReference type="STRING" id="229919.GCA_001050195_00338"/>
<gene>
    <name evidence="3" type="ORF">DEQ80_11210</name>
</gene>
<dbReference type="SUPFAM" id="SSF81301">
    <property type="entry name" value="Nucleotidyltransferase"/>
    <property type="match status" value="1"/>
</dbReference>
<dbReference type="PROSITE" id="PS51671">
    <property type="entry name" value="ACT"/>
    <property type="match status" value="1"/>
</dbReference>
<proteinExistence type="predicted"/>
<dbReference type="RefSeq" id="WP_062189131.1">
    <property type="nucleotide sequence ID" value="NZ_DF967965.1"/>
</dbReference>
<comment type="caution">
    <text evidence="3">The sequence shown here is derived from an EMBL/GenBank/DDBJ whole genome shotgun (WGS) entry which is preliminary data.</text>
</comment>
<accession>A0A3D1JKY0</accession>